<reference evidence="1 2" key="1">
    <citation type="journal article" date="2013" name="Front. Microbiol.">
        <title>Comparative genomic analyses of the cyanobacterium, Lyngbya aestuarii BL J, a powerful hydrogen producer.</title>
        <authorList>
            <person name="Kothari A."/>
            <person name="Vaughn M."/>
            <person name="Garcia-Pichel F."/>
        </authorList>
    </citation>
    <scope>NUCLEOTIDE SEQUENCE [LARGE SCALE GENOMIC DNA]</scope>
    <source>
        <strain evidence="1 2">BL J</strain>
    </source>
</reference>
<dbReference type="EMBL" id="AUZM01000370">
    <property type="protein sequence ID" value="ERT03561.1"/>
    <property type="molecule type" value="Genomic_DNA"/>
</dbReference>
<accession>U7Q9W6</accession>
<feature type="non-terminal residue" evidence="1">
    <location>
        <position position="35"/>
    </location>
</feature>
<protein>
    <recommendedName>
        <fullName evidence="3">Uma2 family endonuclease</fullName>
    </recommendedName>
</protein>
<evidence type="ECO:0008006" key="3">
    <source>
        <dbReference type="Google" id="ProtNLM"/>
    </source>
</evidence>
<evidence type="ECO:0000313" key="1">
    <source>
        <dbReference type="EMBL" id="ERT03561.1"/>
    </source>
</evidence>
<name>U7Q9W6_9CYAN</name>
<organism evidence="1 2">
    <name type="scientific">Lyngbya aestuarii BL J</name>
    <dbReference type="NCBI Taxonomy" id="1348334"/>
    <lineage>
        <taxon>Bacteria</taxon>
        <taxon>Bacillati</taxon>
        <taxon>Cyanobacteriota</taxon>
        <taxon>Cyanophyceae</taxon>
        <taxon>Oscillatoriophycideae</taxon>
        <taxon>Oscillatoriales</taxon>
        <taxon>Microcoleaceae</taxon>
        <taxon>Lyngbya</taxon>
    </lineage>
</organism>
<keyword evidence="2" id="KW-1185">Reference proteome</keyword>
<comment type="caution">
    <text evidence="1">The sequence shown here is derived from an EMBL/GenBank/DDBJ whole genome shotgun (WGS) entry which is preliminary data.</text>
</comment>
<gene>
    <name evidence="1" type="ORF">M595_6501</name>
</gene>
<sequence>MVQQIPETQTNIIYPDSDGQPMADNTLQFRWIVTI</sequence>
<dbReference type="AlphaFoldDB" id="U7Q9W6"/>
<evidence type="ECO:0000313" key="2">
    <source>
        <dbReference type="Proteomes" id="UP000017127"/>
    </source>
</evidence>
<dbReference type="Proteomes" id="UP000017127">
    <property type="component" value="Unassembled WGS sequence"/>
</dbReference>
<proteinExistence type="predicted"/>